<evidence type="ECO:0000313" key="1">
    <source>
        <dbReference type="EMBL" id="KAJ9638598.1"/>
    </source>
</evidence>
<keyword evidence="2" id="KW-1185">Reference proteome</keyword>
<proteinExistence type="predicted"/>
<comment type="caution">
    <text evidence="1">The sequence shown here is derived from an EMBL/GenBank/DDBJ whole genome shotgun (WGS) entry which is preliminary data.</text>
</comment>
<protein>
    <submittedName>
        <fullName evidence="1">Uncharacterized protein</fullName>
    </submittedName>
</protein>
<accession>A0AA39CZX9</accession>
<name>A0AA39CZX9_9EURO</name>
<gene>
    <name evidence="1" type="ORF">H2204_004074</name>
</gene>
<evidence type="ECO:0000313" key="2">
    <source>
        <dbReference type="Proteomes" id="UP001172681"/>
    </source>
</evidence>
<reference evidence="1" key="1">
    <citation type="submission" date="2022-10" db="EMBL/GenBank/DDBJ databases">
        <title>Culturing micro-colonial fungi from biological soil crusts in the Mojave desert and describing Neophaeococcomyces mojavensis, and introducing the new genera and species Taxawa tesnikishii.</title>
        <authorList>
            <person name="Kurbessoian T."/>
            <person name="Stajich J.E."/>
        </authorList>
    </citation>
    <scope>NUCLEOTIDE SEQUENCE</scope>
    <source>
        <strain evidence="1">TK_35</strain>
    </source>
</reference>
<sequence length="174" mass="20529">MRFHFWQTNHVEFDMQQTTQWRLYALLSRIFTVPDQNKWLQTFNIVTGPDLVIIGHDLDGLYHGVSKGSGDYLFLKIIKKPDEVPGWFEEIFFDALQPHTRHHETDEVTLESGLVLNIRSILQQPKESNVQVSRLIKEGLFGKSYSWYYLHAEARCQRTIARFWEKGIIVDVDY</sequence>
<dbReference type="AlphaFoldDB" id="A0AA39CZX9"/>
<organism evidence="1 2">
    <name type="scientific">Knufia peltigerae</name>
    <dbReference type="NCBI Taxonomy" id="1002370"/>
    <lineage>
        <taxon>Eukaryota</taxon>
        <taxon>Fungi</taxon>
        <taxon>Dikarya</taxon>
        <taxon>Ascomycota</taxon>
        <taxon>Pezizomycotina</taxon>
        <taxon>Eurotiomycetes</taxon>
        <taxon>Chaetothyriomycetidae</taxon>
        <taxon>Chaetothyriales</taxon>
        <taxon>Trichomeriaceae</taxon>
        <taxon>Knufia</taxon>
    </lineage>
</organism>
<dbReference type="Proteomes" id="UP001172681">
    <property type="component" value="Unassembled WGS sequence"/>
</dbReference>
<dbReference type="EMBL" id="JAPDRN010000020">
    <property type="protein sequence ID" value="KAJ9638598.1"/>
    <property type="molecule type" value="Genomic_DNA"/>
</dbReference>